<dbReference type="PANTHER" id="PTHR34388">
    <property type="entry name" value="DNA POLYMERASE III SUBUNIT DELTA"/>
    <property type="match status" value="1"/>
</dbReference>
<dbReference type="RefSeq" id="WP_011076871.1">
    <property type="nucleotide sequence ID" value="NC_004432.1"/>
</dbReference>
<keyword evidence="2" id="KW-0548">Nucleotidyltransferase</keyword>
<gene>
    <name evidence="5" type="ordered locus">MYPE450</name>
</gene>
<protein>
    <recommendedName>
        <fullName evidence="7">DNA polymerase III delta N-terminal domain-containing protein</fullName>
    </recommendedName>
</protein>
<keyword evidence="3" id="KW-0235">DNA replication</keyword>
<proteinExistence type="predicted"/>
<dbReference type="InterPro" id="IPR005790">
    <property type="entry name" value="DNA_polIII_delta"/>
</dbReference>
<dbReference type="HOGENOM" id="CLU_1014966_0_0_14"/>
<organism evidence="5 6">
    <name type="scientific">Malacoplasma penetrans (strain HF-2)</name>
    <name type="common">Mycoplasma penetrans</name>
    <dbReference type="NCBI Taxonomy" id="272633"/>
    <lineage>
        <taxon>Bacteria</taxon>
        <taxon>Bacillati</taxon>
        <taxon>Mycoplasmatota</taxon>
        <taxon>Mycoplasmoidales</taxon>
        <taxon>Mycoplasmoidaceae</taxon>
        <taxon>Malacoplasma</taxon>
    </lineage>
</organism>
<evidence type="ECO:0000313" key="5">
    <source>
        <dbReference type="EMBL" id="BAC43835.1"/>
    </source>
</evidence>
<dbReference type="KEGG" id="mpe:MYPE450"/>
<keyword evidence="6" id="KW-1185">Reference proteome</keyword>
<dbReference type="PANTHER" id="PTHR34388:SF1">
    <property type="entry name" value="DNA POLYMERASE III SUBUNIT DELTA"/>
    <property type="match status" value="1"/>
</dbReference>
<dbReference type="EMBL" id="BA000026">
    <property type="protein sequence ID" value="BAC43835.1"/>
    <property type="molecule type" value="Genomic_DNA"/>
</dbReference>
<evidence type="ECO:0000256" key="2">
    <source>
        <dbReference type="ARBA" id="ARBA00022695"/>
    </source>
</evidence>
<accession>Q8EX05</accession>
<dbReference type="GO" id="GO:0009360">
    <property type="term" value="C:DNA polymerase III complex"/>
    <property type="evidence" value="ECO:0007669"/>
    <property type="project" value="TreeGrafter"/>
</dbReference>
<evidence type="ECO:0008006" key="7">
    <source>
        <dbReference type="Google" id="ProtNLM"/>
    </source>
</evidence>
<keyword evidence="4" id="KW-0239">DNA-directed DNA polymerase</keyword>
<evidence type="ECO:0000256" key="1">
    <source>
        <dbReference type="ARBA" id="ARBA00022679"/>
    </source>
</evidence>
<dbReference type="AlphaFoldDB" id="Q8EX05"/>
<dbReference type="Gene3D" id="1.10.8.60">
    <property type="match status" value="1"/>
</dbReference>
<keyword evidence="1" id="KW-0808">Transferase</keyword>
<dbReference type="eggNOG" id="ENOG5031ZD9">
    <property type="taxonomic scope" value="Bacteria"/>
</dbReference>
<dbReference type="GO" id="GO:0006261">
    <property type="term" value="P:DNA-templated DNA replication"/>
    <property type="evidence" value="ECO:0007669"/>
    <property type="project" value="TreeGrafter"/>
</dbReference>
<dbReference type="InParanoid" id="Q8EX05"/>
<dbReference type="NCBIfam" id="TIGR01128">
    <property type="entry name" value="holA"/>
    <property type="match status" value="1"/>
</dbReference>
<dbReference type="GO" id="GO:0003677">
    <property type="term" value="F:DNA binding"/>
    <property type="evidence" value="ECO:0007669"/>
    <property type="project" value="InterPro"/>
</dbReference>
<dbReference type="FunCoup" id="Q8EX05">
    <property type="interactions" value="50"/>
</dbReference>
<name>Q8EX05_MALP2</name>
<dbReference type="STRING" id="272633.gene:10731136"/>
<reference evidence="5 6" key="1">
    <citation type="journal article" date="2002" name="Nucleic Acids Res.">
        <title>The complete genomic sequence of Mycoplasma penetrans, an intracellular bacterial pathogen in humans.</title>
        <authorList>
            <person name="Sasaki Y."/>
            <person name="Ishikawa J."/>
            <person name="Yamashita A."/>
            <person name="Oshima K."/>
            <person name="Kenri T."/>
            <person name="Furuya K."/>
            <person name="Yoshino C."/>
            <person name="Horino A."/>
            <person name="Shiba T."/>
            <person name="Sasaki T."/>
            <person name="Hattori M."/>
        </authorList>
    </citation>
    <scope>NUCLEOTIDE SEQUENCE [LARGE SCALE GENOMIC DNA]</scope>
    <source>
        <strain evidence="5 6">HF-2</strain>
    </source>
</reference>
<sequence>MILIHGEDIGLLEEKVSELTNNKFTKIIFDSNFDDIFLRFTQRNLFDDFDLENNHVDSEKFLIYDFKKILSNSKTEENKKILEMLQFLTDSKKEIIFLSNIKEPSKVYSKFFKVMNIKKLNKLTMKNYTLKLLKQNNLSLKQNEFEYLIDCLQPDSLLIKNEIEKLSLVTETLNMDTITKIISNDISKNTFELIDNFFNRRYEKIVKQIIALENSKIDFTEIFNIMVSQLFSLKLYRLNYLENRSYRKICMDFNVQQFQIDKWEKLILNIDVFQIDNLLNNLLKLNIFYLSGKKSLPTYLKIILLNGGEYGL</sequence>
<evidence type="ECO:0000313" key="6">
    <source>
        <dbReference type="Proteomes" id="UP000002522"/>
    </source>
</evidence>
<evidence type="ECO:0000256" key="3">
    <source>
        <dbReference type="ARBA" id="ARBA00022705"/>
    </source>
</evidence>
<evidence type="ECO:0000256" key="4">
    <source>
        <dbReference type="ARBA" id="ARBA00022932"/>
    </source>
</evidence>
<dbReference type="GO" id="GO:0003887">
    <property type="term" value="F:DNA-directed DNA polymerase activity"/>
    <property type="evidence" value="ECO:0007669"/>
    <property type="project" value="UniProtKB-KW"/>
</dbReference>
<dbReference type="Proteomes" id="UP000002522">
    <property type="component" value="Chromosome"/>
</dbReference>